<evidence type="ECO:0000256" key="1">
    <source>
        <dbReference type="SAM" id="MobiDB-lite"/>
    </source>
</evidence>
<dbReference type="AlphaFoldDB" id="A0A8X6K5G5"/>
<accession>A0A8X6K5G5</accession>
<reference evidence="2" key="1">
    <citation type="submission" date="2020-07" db="EMBL/GenBank/DDBJ databases">
        <title>Multicomponent nature underlies the extraordinary mechanical properties of spider dragline silk.</title>
        <authorList>
            <person name="Kono N."/>
            <person name="Nakamura H."/>
            <person name="Mori M."/>
            <person name="Yoshida Y."/>
            <person name="Ohtoshi R."/>
            <person name="Malay A.D."/>
            <person name="Moran D.A.P."/>
            <person name="Tomita M."/>
            <person name="Numata K."/>
            <person name="Arakawa K."/>
        </authorList>
    </citation>
    <scope>NUCLEOTIDE SEQUENCE</scope>
</reference>
<dbReference type="EMBL" id="BMAO01000156">
    <property type="protein sequence ID" value="GFQ64850.1"/>
    <property type="molecule type" value="Genomic_DNA"/>
</dbReference>
<keyword evidence="3" id="KW-1185">Reference proteome</keyword>
<sequence length="88" mass="10279">MYKNRHKLLELGPKTSAERSREYRARKALLKQQSRQQQEPDATVEIATEDIRSARPSEDNQVSRPSGIRTIEKRAKSINCKQHIHRIN</sequence>
<dbReference type="OrthoDB" id="7462636at2759"/>
<proteinExistence type="predicted"/>
<organism evidence="2 3">
    <name type="scientific">Trichonephila clavata</name>
    <name type="common">Joro spider</name>
    <name type="synonym">Nephila clavata</name>
    <dbReference type="NCBI Taxonomy" id="2740835"/>
    <lineage>
        <taxon>Eukaryota</taxon>
        <taxon>Metazoa</taxon>
        <taxon>Ecdysozoa</taxon>
        <taxon>Arthropoda</taxon>
        <taxon>Chelicerata</taxon>
        <taxon>Arachnida</taxon>
        <taxon>Araneae</taxon>
        <taxon>Araneomorphae</taxon>
        <taxon>Entelegynae</taxon>
        <taxon>Araneoidea</taxon>
        <taxon>Nephilidae</taxon>
        <taxon>Trichonephila</taxon>
    </lineage>
</organism>
<name>A0A8X6K5G5_TRICU</name>
<feature type="region of interest" description="Disordered" evidence="1">
    <location>
        <begin position="1"/>
        <end position="20"/>
    </location>
</feature>
<gene>
    <name evidence="2" type="ORF">TNCT_97411</name>
</gene>
<evidence type="ECO:0000313" key="3">
    <source>
        <dbReference type="Proteomes" id="UP000887116"/>
    </source>
</evidence>
<protein>
    <submittedName>
        <fullName evidence="2">Uncharacterized protein</fullName>
    </submittedName>
</protein>
<comment type="caution">
    <text evidence="2">The sequence shown here is derived from an EMBL/GenBank/DDBJ whole genome shotgun (WGS) entry which is preliminary data.</text>
</comment>
<evidence type="ECO:0000313" key="2">
    <source>
        <dbReference type="EMBL" id="GFQ64850.1"/>
    </source>
</evidence>
<dbReference type="Proteomes" id="UP000887116">
    <property type="component" value="Unassembled WGS sequence"/>
</dbReference>